<feature type="compositionally biased region" description="Polar residues" evidence="1">
    <location>
        <begin position="546"/>
        <end position="570"/>
    </location>
</feature>
<feature type="region of interest" description="Disordered" evidence="1">
    <location>
        <begin position="621"/>
        <end position="704"/>
    </location>
</feature>
<evidence type="ECO:0000256" key="2">
    <source>
        <dbReference type="SAM" id="Phobius"/>
    </source>
</evidence>
<keyword evidence="2" id="KW-0812">Transmembrane</keyword>
<protein>
    <submittedName>
        <fullName evidence="3">Uncharacterized protein</fullName>
    </submittedName>
</protein>
<feature type="compositionally biased region" description="Low complexity" evidence="1">
    <location>
        <begin position="626"/>
        <end position="642"/>
    </location>
</feature>
<dbReference type="AlphaFoldDB" id="A0A9W4XML1"/>
<feature type="region of interest" description="Disordered" evidence="1">
    <location>
        <begin position="539"/>
        <end position="570"/>
    </location>
</feature>
<keyword evidence="2" id="KW-1133">Transmembrane helix</keyword>
<evidence type="ECO:0000256" key="1">
    <source>
        <dbReference type="SAM" id="MobiDB-lite"/>
    </source>
</evidence>
<feature type="transmembrane region" description="Helical" evidence="2">
    <location>
        <begin position="140"/>
        <end position="160"/>
    </location>
</feature>
<feature type="transmembrane region" description="Helical" evidence="2">
    <location>
        <begin position="56"/>
        <end position="76"/>
    </location>
</feature>
<keyword evidence="2" id="KW-0472">Membrane</keyword>
<feature type="transmembrane region" description="Helical" evidence="2">
    <location>
        <begin position="296"/>
        <end position="315"/>
    </location>
</feature>
<dbReference type="Proteomes" id="UP001152607">
    <property type="component" value="Unassembled WGS sequence"/>
</dbReference>
<feature type="transmembrane region" description="Helical" evidence="2">
    <location>
        <begin position="221"/>
        <end position="245"/>
    </location>
</feature>
<dbReference type="EMBL" id="CAOQHR010000004">
    <property type="protein sequence ID" value="CAI6334010.1"/>
    <property type="molecule type" value="Genomic_DNA"/>
</dbReference>
<keyword evidence="4" id="KW-1185">Reference proteome</keyword>
<name>A0A9W4XML1_9PLEO</name>
<accession>A0A9W4XML1</accession>
<evidence type="ECO:0000313" key="3">
    <source>
        <dbReference type="EMBL" id="CAI6334010.1"/>
    </source>
</evidence>
<evidence type="ECO:0000313" key="4">
    <source>
        <dbReference type="Proteomes" id="UP001152607"/>
    </source>
</evidence>
<feature type="compositionally biased region" description="Low complexity" evidence="1">
    <location>
        <begin position="660"/>
        <end position="684"/>
    </location>
</feature>
<feature type="transmembrane region" description="Helical" evidence="2">
    <location>
        <begin position="257"/>
        <end position="276"/>
    </location>
</feature>
<feature type="transmembrane region" description="Helical" evidence="2">
    <location>
        <begin position="97"/>
        <end position="120"/>
    </location>
</feature>
<organism evidence="3 4">
    <name type="scientific">Periconia digitata</name>
    <dbReference type="NCBI Taxonomy" id="1303443"/>
    <lineage>
        <taxon>Eukaryota</taxon>
        <taxon>Fungi</taxon>
        <taxon>Dikarya</taxon>
        <taxon>Ascomycota</taxon>
        <taxon>Pezizomycotina</taxon>
        <taxon>Dothideomycetes</taxon>
        <taxon>Pleosporomycetidae</taxon>
        <taxon>Pleosporales</taxon>
        <taxon>Massarineae</taxon>
        <taxon>Periconiaceae</taxon>
        <taxon>Periconia</taxon>
    </lineage>
</organism>
<dbReference type="OrthoDB" id="5368516at2759"/>
<sequence>MERWAPHHPQLDTRSHFNMTLNTTAANTNTSWMSNSSTRSIIASLQLAQVQTLRTMHMTLGAFSLAMLMLTVLRIVSDAKRAAALATPLRKRRFSALSNVHPAETFPLVLACGAVIQQIFFVSVQSTALSSVLSNNCRGLAMITFPAIFLMGYITLVFGIEMTVRAFGYDRFAPRGKWNSTICVAIVAGLELVTWMPTVAWPAPNVCFGGLIWFPVKYEVIAMGILIAMVSLLLILAAMISIQLMRTANVDPNERIAASRMCYFMLMAAVVYILVIPVEVQAHRKDFMNTLTSSRVAEIALFTSGMVITFFHLFLRVNATRLMIQPVNESKTVPKQNRPKIRLFGPSDLEMNISGPIGLQGGRRPESRQGLIDVGPEKNRFDFDPEYFVRPDRPLTPASVNSNLPVDPTKWPLPPDPVQTSYAQQKEGLHRRSKSNYSLFPTRAEDVPRLPATVYSPDKPTPSKSPFSSLAIRRQNRRSSLGDTKSVTDVNEAFGFLAKPAPLFAGRHNRGDSTASSATVEIGLRFSVAPATLAAAKYTKAERPGESSSLRQPLGQEGSNSPVRSPTTRISPAKDAALEKKLNSYEFPNPSPAHASPVREHIFPVLSPATYLQDQREKILPPTPPVAAATATATAPQPVATTSGLRMNPITPTSPPIKSPSPTSSGRSSPMSSRSRSPTAPSPTARIPLGAGTMARSPQQNGWI</sequence>
<reference evidence="3" key="1">
    <citation type="submission" date="2023-01" db="EMBL/GenBank/DDBJ databases">
        <authorList>
            <person name="Van Ghelder C."/>
            <person name="Rancurel C."/>
        </authorList>
    </citation>
    <scope>NUCLEOTIDE SEQUENCE</scope>
    <source>
        <strain evidence="3">CNCM I-4278</strain>
    </source>
</reference>
<feature type="transmembrane region" description="Helical" evidence="2">
    <location>
        <begin position="181"/>
        <end position="201"/>
    </location>
</feature>
<comment type="caution">
    <text evidence="3">The sequence shown here is derived from an EMBL/GenBank/DDBJ whole genome shotgun (WGS) entry which is preliminary data.</text>
</comment>
<proteinExistence type="predicted"/>
<feature type="region of interest" description="Disordered" evidence="1">
    <location>
        <begin position="392"/>
        <end position="484"/>
    </location>
</feature>
<gene>
    <name evidence="3" type="ORF">PDIGIT_LOCUS7063</name>
</gene>